<evidence type="ECO:0000256" key="1">
    <source>
        <dbReference type="ARBA" id="ARBA00004141"/>
    </source>
</evidence>
<dbReference type="GO" id="GO:0016020">
    <property type="term" value="C:membrane"/>
    <property type="evidence" value="ECO:0007669"/>
    <property type="project" value="UniProtKB-SubCell"/>
</dbReference>
<keyword evidence="10" id="KW-1015">Disulfide bond</keyword>
<gene>
    <name evidence="13" type="ORF">DEH80_05975</name>
</gene>
<evidence type="ECO:0000256" key="2">
    <source>
        <dbReference type="ARBA" id="ARBA00022475"/>
    </source>
</evidence>
<dbReference type="PANTHER" id="PTHR35457:SF1">
    <property type="entry name" value="HEME A SYNTHASE"/>
    <property type="match status" value="1"/>
</dbReference>
<proteinExistence type="predicted"/>
<evidence type="ECO:0000256" key="6">
    <source>
        <dbReference type="ARBA" id="ARBA00023002"/>
    </source>
</evidence>
<dbReference type="InterPro" id="IPR003780">
    <property type="entry name" value="COX15/CtaA_fam"/>
</dbReference>
<protein>
    <submittedName>
        <fullName evidence="13">Cytochrome B</fullName>
    </submittedName>
</protein>
<dbReference type="PANTHER" id="PTHR35457">
    <property type="entry name" value="HEME A SYNTHASE"/>
    <property type="match status" value="1"/>
</dbReference>
<organism evidence="13 14">
    <name type="scientific">Abyssibacter profundi</name>
    <dbReference type="NCBI Taxonomy" id="2182787"/>
    <lineage>
        <taxon>Bacteria</taxon>
        <taxon>Pseudomonadati</taxon>
        <taxon>Pseudomonadota</taxon>
        <taxon>Gammaproteobacteria</taxon>
        <taxon>Chromatiales</taxon>
        <taxon>Oceanococcaceae</taxon>
        <taxon>Abyssibacter</taxon>
    </lineage>
</organism>
<dbReference type="GO" id="GO:0006784">
    <property type="term" value="P:heme A biosynthetic process"/>
    <property type="evidence" value="ECO:0007669"/>
    <property type="project" value="InterPro"/>
</dbReference>
<keyword evidence="8" id="KW-0350">Heme biosynthesis</keyword>
<evidence type="ECO:0000256" key="5">
    <source>
        <dbReference type="ARBA" id="ARBA00022989"/>
    </source>
</evidence>
<keyword evidence="5 12" id="KW-1133">Transmembrane helix</keyword>
<comment type="caution">
    <text evidence="13">The sequence shown here is derived from an EMBL/GenBank/DDBJ whole genome shotgun (WGS) entry which is preliminary data.</text>
</comment>
<dbReference type="EMBL" id="QEQK01000005">
    <property type="protein sequence ID" value="PWN56385.1"/>
    <property type="molecule type" value="Genomic_DNA"/>
</dbReference>
<dbReference type="InterPro" id="IPR050450">
    <property type="entry name" value="COX15/CtaA_HemeA_synthase"/>
</dbReference>
<feature type="transmembrane region" description="Helical" evidence="12">
    <location>
        <begin position="130"/>
        <end position="148"/>
    </location>
</feature>
<dbReference type="Pfam" id="PF02628">
    <property type="entry name" value="COX15-CtaA"/>
    <property type="match status" value="1"/>
</dbReference>
<feature type="transmembrane region" description="Helical" evidence="12">
    <location>
        <begin position="104"/>
        <end position="124"/>
    </location>
</feature>
<keyword evidence="9 12" id="KW-0472">Membrane</keyword>
<keyword evidence="4" id="KW-0479">Metal-binding</keyword>
<keyword evidence="7" id="KW-0408">Iron</keyword>
<comment type="subcellular location">
    <subcellularLocation>
        <location evidence="1">Membrane</location>
        <topology evidence="1">Multi-pass membrane protein</topology>
    </subcellularLocation>
</comment>
<evidence type="ECO:0000256" key="3">
    <source>
        <dbReference type="ARBA" id="ARBA00022692"/>
    </source>
</evidence>
<feature type="transmembrane region" description="Helical" evidence="12">
    <location>
        <begin position="240"/>
        <end position="261"/>
    </location>
</feature>
<evidence type="ECO:0000313" key="13">
    <source>
        <dbReference type="EMBL" id="PWN56385.1"/>
    </source>
</evidence>
<evidence type="ECO:0000313" key="14">
    <source>
        <dbReference type="Proteomes" id="UP000251800"/>
    </source>
</evidence>
<feature type="transmembrane region" description="Helical" evidence="12">
    <location>
        <begin position="73"/>
        <end position="92"/>
    </location>
</feature>
<dbReference type="OrthoDB" id="1447144at2"/>
<evidence type="ECO:0000256" key="8">
    <source>
        <dbReference type="ARBA" id="ARBA00023133"/>
    </source>
</evidence>
<dbReference type="GO" id="GO:0046872">
    <property type="term" value="F:metal ion binding"/>
    <property type="evidence" value="ECO:0007669"/>
    <property type="project" value="UniProtKB-KW"/>
</dbReference>
<keyword evidence="14" id="KW-1185">Reference proteome</keyword>
<accession>A0A363ULT5</accession>
<evidence type="ECO:0000256" key="11">
    <source>
        <dbReference type="ARBA" id="ARBA00023444"/>
    </source>
</evidence>
<feature type="transmembrane region" description="Helical" evidence="12">
    <location>
        <begin position="273"/>
        <end position="296"/>
    </location>
</feature>
<reference evidence="13 14" key="1">
    <citation type="submission" date="2018-05" db="EMBL/GenBank/DDBJ databases">
        <title>Abyssibacter profundi OUC007T gen. nov., sp. nov, a marine bacterium isolated from seawater of the Mariana Trench.</title>
        <authorList>
            <person name="Zhou S."/>
        </authorList>
    </citation>
    <scope>NUCLEOTIDE SEQUENCE [LARGE SCALE GENOMIC DNA]</scope>
    <source>
        <strain evidence="13 14">OUC007</strain>
    </source>
</reference>
<dbReference type="Proteomes" id="UP000251800">
    <property type="component" value="Unassembled WGS sequence"/>
</dbReference>
<evidence type="ECO:0000256" key="10">
    <source>
        <dbReference type="ARBA" id="ARBA00023157"/>
    </source>
</evidence>
<keyword evidence="6" id="KW-0560">Oxidoreductase</keyword>
<comment type="pathway">
    <text evidence="11">Porphyrin-containing compound metabolism.</text>
</comment>
<dbReference type="RefSeq" id="WP_109719579.1">
    <property type="nucleotide sequence ID" value="NZ_QEQK01000005.1"/>
</dbReference>
<evidence type="ECO:0000256" key="9">
    <source>
        <dbReference type="ARBA" id="ARBA00023136"/>
    </source>
</evidence>
<evidence type="ECO:0000256" key="4">
    <source>
        <dbReference type="ARBA" id="ARBA00022723"/>
    </source>
</evidence>
<name>A0A363ULT5_9GAMM</name>
<dbReference type="GO" id="GO:0016491">
    <property type="term" value="F:oxidoreductase activity"/>
    <property type="evidence" value="ECO:0007669"/>
    <property type="project" value="UniProtKB-KW"/>
</dbReference>
<sequence>MFRHLSVTAFGLCFCVVVLGAFVRLTDAGLGCPDWPGCYGHLDVPLTSEEVSAANEAFPERPVEAGKAWKEMIHRYAAAILGLLILGMSLLSAIKRRGRKLPHVLLGLVIFQGILGMWTVTLLLKPLVVTSHLLGGMTILALLALVNLRERDWMAGWPVPTSNHMPHFAVAALCMVIVQIFLGAWTSTNYAALACVDFPTCHGRFVPEMDFAQGFTLWRGLGINYEFGVLDGPGRTAIHFTHRVGALLTAIIVGALIVRLLRESGASNRWRRMGLVLLVALLTQIGIGIATVVFHLPLAVATAHNAGAALLLLVIVSINWAVFNSRRIRQ</sequence>
<evidence type="ECO:0000256" key="12">
    <source>
        <dbReference type="SAM" id="Phobius"/>
    </source>
</evidence>
<feature type="transmembrane region" description="Helical" evidence="12">
    <location>
        <begin position="168"/>
        <end position="186"/>
    </location>
</feature>
<evidence type="ECO:0000256" key="7">
    <source>
        <dbReference type="ARBA" id="ARBA00023004"/>
    </source>
</evidence>
<feature type="transmembrane region" description="Helical" evidence="12">
    <location>
        <begin position="302"/>
        <end position="323"/>
    </location>
</feature>
<keyword evidence="2" id="KW-1003">Cell membrane</keyword>
<keyword evidence="3 12" id="KW-0812">Transmembrane</keyword>
<dbReference type="AlphaFoldDB" id="A0A363ULT5"/>